<dbReference type="CDD" id="cd18773">
    <property type="entry name" value="PDC1_HK_sensor"/>
    <property type="match status" value="1"/>
</dbReference>
<sequence length="414" mass="47332">MANKELCLLSLLAIGLSLGPSYAFSGEHDDVVRLRTHLHPPYQVLEGRELQGSGIKALKCVFSKLNRKYKIDLSPPNRNRYLLDNEQADGIFLSLPDSELNSIAVATQPLAIERWKFFSFEDRPLHPKRYKDNIGAVLGSSERVWLTRHDFTKVGSSTSMENLVRVLSNRRVDYALADENAFHIASRKADILPDAFHSSFVRYVPLVAYFSNEFVARNPEFIPQFNRQIDFCLADSKHPTIQEKEKLQIMVQSYLDEGGWKVKLIKLIKNLAAAPTNEMEKRKQDVLWVKAQKQRGKTVLMEGILSNEISKKLAERRDFSEGNISEIFVFDPQGFILGLSQITSDYWQGDEEKYSRIFVEKLPMNFSNIIFDHSTRKFQVSITVPLHDPDTGRILAGITFGLDTDLALSEYRLE</sequence>
<evidence type="ECO:0000313" key="2">
    <source>
        <dbReference type="EMBL" id="MFD2205654.1"/>
    </source>
</evidence>
<dbReference type="RefSeq" id="WP_380250473.1">
    <property type="nucleotide sequence ID" value="NZ_JBHUII010000004.1"/>
</dbReference>
<evidence type="ECO:0000256" key="1">
    <source>
        <dbReference type="SAM" id="SignalP"/>
    </source>
</evidence>
<feature type="chain" id="PRO_5046991325" description="Solute-binding protein family 3/N-terminal domain-containing protein" evidence="1">
    <location>
        <begin position="24"/>
        <end position="414"/>
    </location>
</feature>
<reference evidence="3" key="1">
    <citation type="journal article" date="2019" name="Int. J. Syst. Evol. Microbiol.">
        <title>The Global Catalogue of Microorganisms (GCM) 10K type strain sequencing project: providing services to taxonomists for standard genome sequencing and annotation.</title>
        <authorList>
            <consortium name="The Broad Institute Genomics Platform"/>
            <consortium name="The Broad Institute Genome Sequencing Center for Infectious Disease"/>
            <person name="Wu L."/>
            <person name="Ma J."/>
        </authorList>
    </citation>
    <scope>NUCLEOTIDE SEQUENCE [LARGE SCALE GENOMIC DNA]</scope>
    <source>
        <strain evidence="3">CGMCC 4.7192</strain>
    </source>
</reference>
<accession>A0ABW5BJ81</accession>
<evidence type="ECO:0008006" key="4">
    <source>
        <dbReference type="Google" id="ProtNLM"/>
    </source>
</evidence>
<comment type="caution">
    <text evidence="2">The sequence shown here is derived from an EMBL/GenBank/DDBJ whole genome shotgun (WGS) entry which is preliminary data.</text>
</comment>
<name>A0ABW5BJ81_9PROT</name>
<proteinExistence type="predicted"/>
<gene>
    <name evidence="2" type="ORF">ACFSKO_08535</name>
</gene>
<dbReference type="EMBL" id="JBHUII010000004">
    <property type="protein sequence ID" value="MFD2205654.1"/>
    <property type="molecule type" value="Genomic_DNA"/>
</dbReference>
<evidence type="ECO:0000313" key="3">
    <source>
        <dbReference type="Proteomes" id="UP001597294"/>
    </source>
</evidence>
<organism evidence="2 3">
    <name type="scientific">Kiloniella antarctica</name>
    <dbReference type="NCBI Taxonomy" id="1550907"/>
    <lineage>
        <taxon>Bacteria</taxon>
        <taxon>Pseudomonadati</taxon>
        <taxon>Pseudomonadota</taxon>
        <taxon>Alphaproteobacteria</taxon>
        <taxon>Rhodospirillales</taxon>
        <taxon>Kiloniellaceae</taxon>
        <taxon>Kiloniella</taxon>
    </lineage>
</organism>
<feature type="signal peptide" evidence="1">
    <location>
        <begin position="1"/>
        <end position="23"/>
    </location>
</feature>
<keyword evidence="1" id="KW-0732">Signal</keyword>
<keyword evidence="3" id="KW-1185">Reference proteome</keyword>
<dbReference type="SUPFAM" id="SSF53850">
    <property type="entry name" value="Periplasmic binding protein-like II"/>
    <property type="match status" value="1"/>
</dbReference>
<protein>
    <recommendedName>
        <fullName evidence="4">Solute-binding protein family 3/N-terminal domain-containing protein</fullName>
    </recommendedName>
</protein>
<dbReference type="Proteomes" id="UP001597294">
    <property type="component" value="Unassembled WGS sequence"/>
</dbReference>